<evidence type="ECO:0000256" key="1">
    <source>
        <dbReference type="SAM" id="MobiDB-lite"/>
    </source>
</evidence>
<dbReference type="AlphaFoldDB" id="A0A0M9A8G3"/>
<feature type="region of interest" description="Disordered" evidence="1">
    <location>
        <begin position="86"/>
        <end position="109"/>
    </location>
</feature>
<organism evidence="2 3">
    <name type="scientific">Melipona quadrifasciata</name>
    <dbReference type="NCBI Taxonomy" id="166423"/>
    <lineage>
        <taxon>Eukaryota</taxon>
        <taxon>Metazoa</taxon>
        <taxon>Ecdysozoa</taxon>
        <taxon>Arthropoda</taxon>
        <taxon>Hexapoda</taxon>
        <taxon>Insecta</taxon>
        <taxon>Pterygota</taxon>
        <taxon>Neoptera</taxon>
        <taxon>Endopterygota</taxon>
        <taxon>Hymenoptera</taxon>
        <taxon>Apocrita</taxon>
        <taxon>Aculeata</taxon>
        <taxon>Apoidea</taxon>
        <taxon>Anthophila</taxon>
        <taxon>Apidae</taxon>
        <taxon>Melipona</taxon>
    </lineage>
</organism>
<accession>A0A0M9A8G3</accession>
<feature type="compositionally biased region" description="Basic and acidic residues" evidence="1">
    <location>
        <begin position="99"/>
        <end position="109"/>
    </location>
</feature>
<proteinExistence type="predicted"/>
<sequence length="144" mass="16670">MDLKLHIVTSITEKWVKIKHWTGMSVGSIDGSSSFDIIYGQGCSVGRTARINSLLDRWTIQITLIVKTTTSTWHEKYILKKQRLQRRTRKMEAKKKKRKEDGKEKQSKDAIRAKMALYEEKEISHVTNVTTVSGDAVQNYMRIK</sequence>
<keyword evidence="3" id="KW-1185">Reference proteome</keyword>
<gene>
    <name evidence="2" type="ORF">WN51_07467</name>
</gene>
<dbReference type="EMBL" id="KQ435720">
    <property type="protein sequence ID" value="KOX78606.1"/>
    <property type="molecule type" value="Genomic_DNA"/>
</dbReference>
<evidence type="ECO:0000313" key="2">
    <source>
        <dbReference type="EMBL" id="KOX78606.1"/>
    </source>
</evidence>
<feature type="compositionally biased region" description="Basic residues" evidence="1">
    <location>
        <begin position="86"/>
        <end position="98"/>
    </location>
</feature>
<dbReference type="Proteomes" id="UP000053105">
    <property type="component" value="Unassembled WGS sequence"/>
</dbReference>
<evidence type="ECO:0000313" key="3">
    <source>
        <dbReference type="Proteomes" id="UP000053105"/>
    </source>
</evidence>
<reference evidence="2 3" key="1">
    <citation type="submission" date="2015-07" db="EMBL/GenBank/DDBJ databases">
        <title>The genome of Melipona quadrifasciata.</title>
        <authorList>
            <person name="Pan H."/>
            <person name="Kapheim K."/>
        </authorList>
    </citation>
    <scope>NUCLEOTIDE SEQUENCE [LARGE SCALE GENOMIC DNA]</scope>
    <source>
        <strain evidence="2">0111107301</strain>
        <tissue evidence="2">Whole body</tissue>
    </source>
</reference>
<name>A0A0M9A8G3_9HYME</name>
<protein>
    <submittedName>
        <fullName evidence="2">Uncharacterized protein</fullName>
    </submittedName>
</protein>